<proteinExistence type="predicted"/>
<feature type="compositionally biased region" description="Basic and acidic residues" evidence="10">
    <location>
        <begin position="108"/>
        <end position="127"/>
    </location>
</feature>
<feature type="region of interest" description="Disordered" evidence="10">
    <location>
        <begin position="1"/>
        <end position="24"/>
    </location>
</feature>
<keyword evidence="4" id="KW-0862">Zinc</keyword>
<feature type="compositionally biased region" description="Polar residues" evidence="10">
    <location>
        <begin position="882"/>
        <end position="905"/>
    </location>
</feature>
<dbReference type="GO" id="GO:0008270">
    <property type="term" value="F:zinc ion binding"/>
    <property type="evidence" value="ECO:0007669"/>
    <property type="project" value="UniProtKB-KW"/>
</dbReference>
<feature type="region of interest" description="Disordered" evidence="10">
    <location>
        <begin position="171"/>
        <end position="256"/>
    </location>
</feature>
<feature type="compositionally biased region" description="Polar residues" evidence="10">
    <location>
        <begin position="816"/>
        <end position="825"/>
    </location>
</feature>
<feature type="compositionally biased region" description="Polar residues" evidence="10">
    <location>
        <begin position="839"/>
        <end position="852"/>
    </location>
</feature>
<dbReference type="OrthoDB" id="515401at2759"/>
<feature type="compositionally biased region" description="Polar residues" evidence="10">
    <location>
        <begin position="418"/>
        <end position="447"/>
    </location>
</feature>
<feature type="compositionally biased region" description="Low complexity" evidence="10">
    <location>
        <begin position="219"/>
        <end position="234"/>
    </location>
</feature>
<name>A0A9P5D231_9HYPO</name>
<dbReference type="GO" id="GO:0005634">
    <property type="term" value="C:nucleus"/>
    <property type="evidence" value="ECO:0007669"/>
    <property type="project" value="UniProtKB-SubCell"/>
</dbReference>
<feature type="domain" description="GATA-type" evidence="11">
    <location>
        <begin position="716"/>
        <end position="769"/>
    </location>
</feature>
<accession>A0A9P5D231</accession>
<dbReference type="Proteomes" id="UP000749293">
    <property type="component" value="Unassembled WGS sequence"/>
</dbReference>
<keyword evidence="7" id="KW-0804">Transcription</keyword>
<feature type="compositionally biased region" description="Low complexity" evidence="10">
    <location>
        <begin position="80"/>
        <end position="91"/>
    </location>
</feature>
<feature type="compositionally biased region" description="Polar residues" evidence="10">
    <location>
        <begin position="146"/>
        <end position="157"/>
    </location>
</feature>
<dbReference type="Gene3D" id="3.30.50.10">
    <property type="entry name" value="Erythroid Transcription Factor GATA-1, subunit A"/>
    <property type="match status" value="1"/>
</dbReference>
<dbReference type="GO" id="GO:0045944">
    <property type="term" value="P:positive regulation of transcription by RNA polymerase II"/>
    <property type="evidence" value="ECO:0007669"/>
    <property type="project" value="TreeGrafter"/>
</dbReference>
<evidence type="ECO:0000259" key="11">
    <source>
        <dbReference type="PROSITE" id="PS50114"/>
    </source>
</evidence>
<comment type="subcellular location">
    <subcellularLocation>
        <location evidence="1">Nucleus</location>
    </subcellularLocation>
</comment>
<dbReference type="PRINTS" id="PR00619">
    <property type="entry name" value="GATAZNFINGER"/>
</dbReference>
<feature type="region of interest" description="Disordered" evidence="10">
    <location>
        <begin position="69"/>
        <end position="94"/>
    </location>
</feature>
<feature type="compositionally biased region" description="Low complexity" evidence="10">
    <location>
        <begin position="914"/>
        <end position="928"/>
    </location>
</feature>
<feature type="compositionally biased region" description="Low complexity" evidence="10">
    <location>
        <begin position="457"/>
        <end position="503"/>
    </location>
</feature>
<feature type="region of interest" description="Disordered" evidence="10">
    <location>
        <begin position="107"/>
        <end position="131"/>
    </location>
</feature>
<keyword evidence="8" id="KW-0539">Nucleus</keyword>
<dbReference type="PANTHER" id="PTHR10071:SF281">
    <property type="entry name" value="BOX A-BINDING FACTOR-RELATED"/>
    <property type="match status" value="1"/>
</dbReference>
<dbReference type="PROSITE" id="PS50114">
    <property type="entry name" value="GATA_ZN_FINGER_2"/>
    <property type="match status" value="1"/>
</dbReference>
<feature type="compositionally biased region" description="Low complexity" evidence="10">
    <location>
        <begin position="186"/>
        <end position="202"/>
    </location>
</feature>
<feature type="compositionally biased region" description="Low complexity" evidence="10">
    <location>
        <begin position="513"/>
        <end position="525"/>
    </location>
</feature>
<evidence type="ECO:0000256" key="10">
    <source>
        <dbReference type="SAM" id="MobiDB-lite"/>
    </source>
</evidence>
<evidence type="ECO:0000256" key="6">
    <source>
        <dbReference type="ARBA" id="ARBA00023063"/>
    </source>
</evidence>
<feature type="region of interest" description="Disordered" evidence="10">
    <location>
        <begin position="767"/>
        <end position="983"/>
    </location>
</feature>
<dbReference type="GO" id="GO:0000981">
    <property type="term" value="F:DNA-binding transcription factor activity, RNA polymerase II-specific"/>
    <property type="evidence" value="ECO:0007669"/>
    <property type="project" value="TreeGrafter"/>
</dbReference>
<dbReference type="SMART" id="SM00401">
    <property type="entry name" value="ZnF_GATA"/>
    <property type="match status" value="1"/>
</dbReference>
<organism evidence="12 13">
    <name type="scientific">Geosmithia morbida</name>
    <dbReference type="NCBI Taxonomy" id="1094350"/>
    <lineage>
        <taxon>Eukaryota</taxon>
        <taxon>Fungi</taxon>
        <taxon>Dikarya</taxon>
        <taxon>Ascomycota</taxon>
        <taxon>Pezizomycotina</taxon>
        <taxon>Sordariomycetes</taxon>
        <taxon>Hypocreomycetidae</taxon>
        <taxon>Hypocreales</taxon>
        <taxon>Bionectriaceae</taxon>
        <taxon>Geosmithia</taxon>
    </lineage>
</organism>
<dbReference type="GeneID" id="55971457"/>
<dbReference type="InterPro" id="IPR000679">
    <property type="entry name" value="Znf_GATA"/>
</dbReference>
<feature type="compositionally biased region" description="Polar residues" evidence="10">
    <location>
        <begin position="860"/>
        <end position="870"/>
    </location>
</feature>
<dbReference type="CDD" id="cd00202">
    <property type="entry name" value="ZnF_GATA"/>
    <property type="match status" value="1"/>
</dbReference>
<keyword evidence="3 9" id="KW-0863">Zinc-finger</keyword>
<evidence type="ECO:0000313" key="12">
    <source>
        <dbReference type="EMBL" id="KAF4124563.1"/>
    </source>
</evidence>
<feature type="compositionally biased region" description="Polar residues" evidence="10">
    <location>
        <begin position="796"/>
        <end position="807"/>
    </location>
</feature>
<comment type="caution">
    <text evidence="12">The sequence shown here is derived from an EMBL/GenBank/DDBJ whole genome shotgun (WGS) entry which is preliminary data.</text>
</comment>
<evidence type="ECO:0000256" key="8">
    <source>
        <dbReference type="ARBA" id="ARBA00023242"/>
    </source>
</evidence>
<dbReference type="AlphaFoldDB" id="A0A9P5D231"/>
<dbReference type="EMBL" id="JAANYQ010000004">
    <property type="protein sequence ID" value="KAF4124563.1"/>
    <property type="molecule type" value="Genomic_DNA"/>
</dbReference>
<sequence length="1036" mass="109439">MEVTTSTDHDLGFPRGHPSPSDQLVLEDREGFLDSLRHLRDDHDDQDGHDIHLGGTAMTAAHQPVDAFMTNNHNHHNDNHNNSSSSSNSNDITASKLLGPALFPMLRHANDDDADHSDAGHHDHDESLATQNTPSGIAQLRKSSEHAAQNNSSSKSEPMNIDDFIFSENAATPSGITMSPPPPPTDSNSSSTTTTTTTTTTTNGKPAFQKPAHGIPIKSRMQQQNGQSQPQSDHQMSDSHQFVPQSVPEPPHHFNHEFNYVKRHPRKTSIDDRRTRKRPANFSPHVIAVNCNTPGAHDLEPDSDLRDYSLDANPHVNMNHSHNQQGPPFHLDTFMDNDPIMTSAGPFQHSFFSPGTSPMVPNAPFSTIYNGSSVPSSSMNTADIYSPPGSAYQSTVSTPHPAADNDGFYFGGHDIQHSRSQSFRQGHNSNPSGQMNQQFMYSSSQPGHVNGSGAGGNNNNNNHNRNSNSNGASSNSNSNSNNNNNNNNNSSSSNSSNNNSSNSMFSAPGNPDSISAFSGPSSSFGHIDPAQVFQPDHALGSPSVSMGQDNMFSFGADSDDEDNNAFSDRNMNMNDFSSSMDEPSLGWDASLPGQFSTQAARFPGGPTRKQVVIGGTTTEYLDNGDWESNGLGRSQSFRGTGDKRQQRIPRNISTPSQLAKHGGLEHLAQSLPNSPGGDGPGSMSGFSSVVPSRPASPSMSKQGSSSNLQAAGQGDGNGPTTCTNCFTQTTPLWRRNPEGQPLCNACGLFLKLHGVVRPLSLKTDVIKKRNRGSGPNVAVGSTSTRSKKGGSAAASRKNSTLSISNTAKEAAAPAAVSNSKMTANMSTSPTSTSPTVTTNMHSNSTKTVNVHGQQQQQQQATTPPSTTRAGSANEVESPASAGANSVNTAGSTPNSHFGSTTSSNAAMGGKGVVPIAAAPPKTAPGPGASMARSSTASSKRQRRHSKSGTEVSLGMDLDSPSNSTGSNEAAGRPSTGSSMHIMPGGMMPNSFHMSQQRPMMGSNVVQMSGASQQKPMMGSPASSSGPQEWEWLTMSL</sequence>
<dbReference type="InterPro" id="IPR013088">
    <property type="entry name" value="Znf_NHR/GATA"/>
</dbReference>
<gene>
    <name evidence="12" type="ORF">GMORB2_5229</name>
</gene>
<feature type="region of interest" description="Disordered" evidence="10">
    <location>
        <begin position="140"/>
        <end position="159"/>
    </location>
</feature>
<dbReference type="InterPro" id="IPR039355">
    <property type="entry name" value="Transcription_factor_GATA"/>
</dbReference>
<feature type="compositionally biased region" description="Polar residues" evidence="10">
    <location>
        <begin position="701"/>
        <end position="710"/>
    </location>
</feature>
<keyword evidence="5" id="KW-0805">Transcription regulation</keyword>
<evidence type="ECO:0000256" key="1">
    <source>
        <dbReference type="ARBA" id="ARBA00004123"/>
    </source>
</evidence>
<feature type="compositionally biased region" description="Low complexity" evidence="10">
    <location>
        <begin position="826"/>
        <end position="838"/>
    </location>
</feature>
<dbReference type="SUPFAM" id="SSF57716">
    <property type="entry name" value="Glucocorticoid receptor-like (DNA-binding domain)"/>
    <property type="match status" value="1"/>
</dbReference>
<dbReference type="Pfam" id="PF00320">
    <property type="entry name" value="GATA"/>
    <property type="match status" value="1"/>
</dbReference>
<feature type="region of interest" description="Disordered" evidence="10">
    <location>
        <begin position="619"/>
        <end position="719"/>
    </location>
</feature>
<dbReference type="GO" id="GO:0000978">
    <property type="term" value="F:RNA polymerase II cis-regulatory region sequence-specific DNA binding"/>
    <property type="evidence" value="ECO:0007669"/>
    <property type="project" value="TreeGrafter"/>
</dbReference>
<evidence type="ECO:0000256" key="9">
    <source>
        <dbReference type="PROSITE-ProRule" id="PRU00094"/>
    </source>
</evidence>
<dbReference type="FunFam" id="3.30.50.10:FF:000007">
    <property type="entry name" value="Nitrogen regulatory AreA, N-terminal"/>
    <property type="match status" value="1"/>
</dbReference>
<keyword evidence="13" id="KW-1185">Reference proteome</keyword>
<feature type="compositionally biased region" description="Low complexity" evidence="10">
    <location>
        <begin position="683"/>
        <end position="700"/>
    </location>
</feature>
<reference evidence="12" key="1">
    <citation type="submission" date="2020-03" db="EMBL/GenBank/DDBJ databases">
        <title>Site-based positive gene gene selection in Geosmithia morbida across the United States reveals a broad range of putative effectors and factors for local host and environmental adapation.</title>
        <authorList>
            <person name="Onufrak A."/>
            <person name="Murdoch R.W."/>
            <person name="Gazis R."/>
            <person name="Huff M."/>
            <person name="Staton M."/>
            <person name="Klingeman W."/>
            <person name="Hadziabdic D."/>
        </authorList>
    </citation>
    <scope>NUCLEOTIDE SEQUENCE</scope>
    <source>
        <strain evidence="12">1262</strain>
    </source>
</reference>
<evidence type="ECO:0000313" key="13">
    <source>
        <dbReference type="Proteomes" id="UP000749293"/>
    </source>
</evidence>
<dbReference type="GO" id="GO:0000122">
    <property type="term" value="P:negative regulation of transcription by RNA polymerase II"/>
    <property type="evidence" value="ECO:0007669"/>
    <property type="project" value="TreeGrafter"/>
</dbReference>
<evidence type="ECO:0000256" key="4">
    <source>
        <dbReference type="ARBA" id="ARBA00022833"/>
    </source>
</evidence>
<dbReference type="RefSeq" id="XP_035323215.1">
    <property type="nucleotide sequence ID" value="XM_035467203.1"/>
</dbReference>
<dbReference type="PANTHER" id="PTHR10071">
    <property type="entry name" value="TRANSCRIPTION FACTOR GATA FAMILY MEMBER"/>
    <property type="match status" value="1"/>
</dbReference>
<keyword evidence="2" id="KW-0479">Metal-binding</keyword>
<evidence type="ECO:0000256" key="5">
    <source>
        <dbReference type="ARBA" id="ARBA00023015"/>
    </source>
</evidence>
<protein>
    <recommendedName>
        <fullName evidence="11">GATA-type domain-containing protein</fullName>
    </recommendedName>
</protein>
<dbReference type="PROSITE" id="PS00344">
    <property type="entry name" value="GATA_ZN_FINGER_1"/>
    <property type="match status" value="1"/>
</dbReference>
<evidence type="ECO:0000256" key="7">
    <source>
        <dbReference type="ARBA" id="ARBA00023163"/>
    </source>
</evidence>
<keyword evidence="6" id="KW-0534">Nitrate assimilation</keyword>
<evidence type="ECO:0000256" key="3">
    <source>
        <dbReference type="ARBA" id="ARBA00022771"/>
    </source>
</evidence>
<evidence type="ECO:0000256" key="2">
    <source>
        <dbReference type="ARBA" id="ARBA00022723"/>
    </source>
</evidence>
<feature type="region of interest" description="Disordered" evidence="10">
    <location>
        <begin position="389"/>
        <end position="546"/>
    </location>
</feature>